<evidence type="ECO:0000313" key="2">
    <source>
        <dbReference type="Proteomes" id="UP000292424"/>
    </source>
</evidence>
<keyword evidence="1" id="KW-0804">Transcription</keyword>
<dbReference type="KEGG" id="arac:E0W69_011965"/>
<accession>A0A5P2G2D8</accession>
<sequence length="114" mass="13285">MSKIRKQISPNTPTVIQTRSLVAIKNETGNLYESISIMSKRSNQINVAIKEELHSKLEEFASHTDSLEEVHENKEQIEISKAYERMPNPALLSIQEFLDDKIYHRENEDNNLFR</sequence>
<dbReference type="AlphaFoldDB" id="A0A5P2G2D8"/>
<dbReference type="Proteomes" id="UP000292424">
    <property type="component" value="Chromosome"/>
</dbReference>
<dbReference type="GO" id="GO:0006351">
    <property type="term" value="P:DNA-templated transcription"/>
    <property type="evidence" value="ECO:0007669"/>
    <property type="project" value="InterPro"/>
</dbReference>
<gene>
    <name evidence="1" type="ORF">E0W69_011965</name>
</gene>
<dbReference type="OrthoDB" id="9429628at2"/>
<name>A0A5P2G2D8_9BACT</name>
<keyword evidence="2" id="KW-1185">Reference proteome</keyword>
<reference evidence="1 2" key="1">
    <citation type="submission" date="2019-09" db="EMBL/GenBank/DDBJ databases">
        <title>Complete genome sequence of Arachidicoccus sp. B3-10 isolated from apple orchard soil.</title>
        <authorList>
            <person name="Kim H.S."/>
            <person name="Han K.-I."/>
            <person name="Suh M.K."/>
            <person name="Lee K.C."/>
            <person name="Eom M.K."/>
            <person name="Kim J.-S."/>
            <person name="Kang S.W."/>
            <person name="Sin Y."/>
            <person name="Lee J.-S."/>
        </authorList>
    </citation>
    <scope>NUCLEOTIDE SEQUENCE [LARGE SCALE GENOMIC DNA]</scope>
    <source>
        <strain evidence="1 2">B3-10</strain>
    </source>
</reference>
<keyword evidence="1" id="KW-0240">DNA-directed RNA polymerase</keyword>
<dbReference type="GO" id="GO:0003899">
    <property type="term" value="F:DNA-directed RNA polymerase activity"/>
    <property type="evidence" value="ECO:0007669"/>
    <property type="project" value="InterPro"/>
</dbReference>
<dbReference type="EMBL" id="CP044016">
    <property type="protein sequence ID" value="QES89347.1"/>
    <property type="molecule type" value="Genomic_DNA"/>
</dbReference>
<evidence type="ECO:0000313" key="1">
    <source>
        <dbReference type="EMBL" id="QES89347.1"/>
    </source>
</evidence>
<proteinExistence type="predicted"/>
<dbReference type="GO" id="GO:0003677">
    <property type="term" value="F:DNA binding"/>
    <property type="evidence" value="ECO:0007669"/>
    <property type="project" value="InterPro"/>
</dbReference>
<dbReference type="GO" id="GO:0000428">
    <property type="term" value="C:DNA-directed RNA polymerase complex"/>
    <property type="evidence" value="ECO:0007669"/>
    <property type="project" value="UniProtKB-KW"/>
</dbReference>
<organism evidence="1 2">
    <name type="scientific">Rhizosphaericola mali</name>
    <dbReference type="NCBI Taxonomy" id="2545455"/>
    <lineage>
        <taxon>Bacteria</taxon>
        <taxon>Pseudomonadati</taxon>
        <taxon>Bacteroidota</taxon>
        <taxon>Chitinophagia</taxon>
        <taxon>Chitinophagales</taxon>
        <taxon>Chitinophagaceae</taxon>
        <taxon>Rhizosphaericola</taxon>
    </lineage>
</organism>
<protein>
    <submittedName>
        <fullName evidence="1">DNA-directed RNA polymerase subunit omega</fullName>
    </submittedName>
</protein>
<dbReference type="RefSeq" id="WP_131330292.1">
    <property type="nucleotide sequence ID" value="NZ_CP044016.1"/>
</dbReference>